<dbReference type="EMBL" id="CP032452">
    <property type="protein sequence ID" value="QEZ70518.1"/>
    <property type="molecule type" value="Genomic_DNA"/>
</dbReference>
<protein>
    <submittedName>
        <fullName evidence="2">Uncharacterized protein</fullName>
    </submittedName>
</protein>
<organism evidence="2 3">
    <name type="scientific">Paraclostridium bifermentans</name>
    <name type="common">Clostridium bifermentans</name>
    <dbReference type="NCBI Taxonomy" id="1490"/>
    <lineage>
        <taxon>Bacteria</taxon>
        <taxon>Bacillati</taxon>
        <taxon>Bacillota</taxon>
        <taxon>Clostridia</taxon>
        <taxon>Peptostreptococcales</taxon>
        <taxon>Peptostreptococcaceae</taxon>
        <taxon>Paraclostridium</taxon>
    </lineage>
</organism>
<dbReference type="RefSeq" id="WP_150887330.1">
    <property type="nucleotide sequence ID" value="NZ_CP032452.1"/>
</dbReference>
<evidence type="ECO:0000313" key="3">
    <source>
        <dbReference type="Proteomes" id="UP000326961"/>
    </source>
</evidence>
<dbReference type="AlphaFoldDB" id="A0A5P3XJH4"/>
<gene>
    <name evidence="2" type="ORF">D4A35_17025</name>
    <name evidence="1" type="ORF">HF875_09615</name>
</gene>
<evidence type="ECO:0000313" key="1">
    <source>
        <dbReference type="EMBL" id="NME09776.1"/>
    </source>
</evidence>
<dbReference type="EMBL" id="JABAFD010000005">
    <property type="protein sequence ID" value="NME09776.1"/>
    <property type="molecule type" value="Genomic_DNA"/>
</dbReference>
<evidence type="ECO:0000313" key="4">
    <source>
        <dbReference type="Proteomes" id="UP000573963"/>
    </source>
</evidence>
<reference evidence="1 4" key="2">
    <citation type="submission" date="2020-04" db="EMBL/GenBank/DDBJ databases">
        <authorList>
            <person name="Hitch T.C.A."/>
            <person name="Wylensek D."/>
            <person name="Clavel T."/>
        </authorList>
    </citation>
    <scope>NUCLEOTIDE SEQUENCE [LARGE SCALE GENOMIC DNA]</scope>
    <source>
        <strain evidence="1 4">Med78_4-601-WT-2</strain>
    </source>
</reference>
<reference evidence="2 3" key="1">
    <citation type="submission" date="2018-09" db="EMBL/GenBank/DDBJ databases">
        <title>A clostridial neurotoxin that targets Anopheles mosquitoes.</title>
        <authorList>
            <person name="Contreras E."/>
            <person name="Masuyer G."/>
            <person name="Qureshi N."/>
            <person name="Chawla S."/>
            <person name="Lim H.L."/>
            <person name="Chen J."/>
            <person name="Stenmark P."/>
            <person name="Gill S."/>
        </authorList>
    </citation>
    <scope>NUCLEOTIDE SEQUENCE [LARGE SCALE GENOMIC DNA]</scope>
    <source>
        <strain evidence="2 3">Cbm</strain>
    </source>
</reference>
<proteinExistence type="predicted"/>
<name>A0A5P3XJH4_PARBF</name>
<dbReference type="Proteomes" id="UP000573963">
    <property type="component" value="Unassembled WGS sequence"/>
</dbReference>
<evidence type="ECO:0000313" key="2">
    <source>
        <dbReference type="EMBL" id="QEZ70518.1"/>
    </source>
</evidence>
<sequence>MTEGSNTKLIEKIIVEKDLKLCLKDENNYIEIPKDIIHNDEMDICDINDFIRISQNIEKLKNNIIKLLFEKESYVSIHSIGTLLLNIKSEEKIEDFQKYIDIDINSLEEKFKSLAAYFDISIDDIYELKEAAKLDYINNSQNENEVLDKSYVDNILYKVKNSRMYSLIKRSRYGSISKEYNTLDLKEITDLNDEEIGGEYSPILVIYKPAKYIRGEYILDDLNYVYIKRQPLNALINQEKLNEKGRDGMGAITYIKLNHDLTNENLQEILAELYVDGQKNNMSFENIRLADINCNKLWLTADRLKKEFKELRYYNKNLTQKIKDIYDSTGAYYTQISGKYIFNTREFLNCYKAYKNKDIALNKK</sequence>
<dbReference type="Proteomes" id="UP000326961">
    <property type="component" value="Chromosome"/>
</dbReference>
<accession>A0A5P3XJH4</accession>